<dbReference type="AlphaFoldDB" id="A0A2T0RXB5"/>
<dbReference type="InterPro" id="IPR001509">
    <property type="entry name" value="Epimerase_deHydtase"/>
</dbReference>
<dbReference type="OrthoDB" id="3505012at2"/>
<proteinExistence type="predicted"/>
<dbReference type="InterPro" id="IPR036291">
    <property type="entry name" value="NAD(P)-bd_dom_sf"/>
</dbReference>
<dbReference type="PRINTS" id="PR01713">
    <property type="entry name" value="NUCEPIMERASE"/>
</dbReference>
<keyword evidence="3" id="KW-1185">Reference proteome</keyword>
<dbReference type="RefSeq" id="WP_106128981.1">
    <property type="nucleotide sequence ID" value="NZ_PVZG01000012.1"/>
</dbReference>
<organism evidence="2 3">
    <name type="scientific">Pseudosporangium ferrugineum</name>
    <dbReference type="NCBI Taxonomy" id="439699"/>
    <lineage>
        <taxon>Bacteria</taxon>
        <taxon>Bacillati</taxon>
        <taxon>Actinomycetota</taxon>
        <taxon>Actinomycetes</taxon>
        <taxon>Micromonosporales</taxon>
        <taxon>Micromonosporaceae</taxon>
        <taxon>Pseudosporangium</taxon>
    </lineage>
</organism>
<dbReference type="PANTHER" id="PTHR43245">
    <property type="entry name" value="BIFUNCTIONAL POLYMYXIN RESISTANCE PROTEIN ARNA"/>
    <property type="match status" value="1"/>
</dbReference>
<sequence length="336" mass="35556">MSDDLAGAPVTVPGRTVVTGAAGFIGSHVAEALLGYGSQVLGIDSCLRDPDGVGRNLAPLERHDGFRLLRADLLDVTAEEFEGVDTVFHLAAQPGVRTSWGSRFGQYCDSNILATHRVMEAAAAAGVRRVVVSSSSSVYGRTDVAAFDESLAPSPMSPYGVTKLAGEQLALVHAMRPDATVSVIALRYFTVYGPRQRDDMAIGRMIRAALTGEPMTVFGDGRQQRDFTFVGDVVRANLLAMGADARTAVVNVGTGEIVTVLDLLDLVGEVTGRPVPVTFAPAEAGDVPFTRADVKEAERVIGYRSAVSLREGLQRQLEWMSATGGVPGAAQVRPSR</sequence>
<dbReference type="Pfam" id="PF01370">
    <property type="entry name" value="Epimerase"/>
    <property type="match status" value="1"/>
</dbReference>
<dbReference type="PROSITE" id="PS00061">
    <property type="entry name" value="ADH_SHORT"/>
    <property type="match status" value="1"/>
</dbReference>
<comment type="caution">
    <text evidence="2">The sequence shown here is derived from an EMBL/GenBank/DDBJ whole genome shotgun (WGS) entry which is preliminary data.</text>
</comment>
<dbReference type="InterPro" id="IPR050177">
    <property type="entry name" value="Lipid_A_modif_metabolic_enz"/>
</dbReference>
<reference evidence="2 3" key="1">
    <citation type="submission" date="2018-03" db="EMBL/GenBank/DDBJ databases">
        <title>Genomic Encyclopedia of Archaeal and Bacterial Type Strains, Phase II (KMG-II): from individual species to whole genera.</title>
        <authorList>
            <person name="Goeker M."/>
        </authorList>
    </citation>
    <scope>NUCLEOTIDE SEQUENCE [LARGE SCALE GENOMIC DNA]</scope>
    <source>
        <strain evidence="2 3">DSM 45348</strain>
    </source>
</reference>
<dbReference type="Gene3D" id="3.40.50.720">
    <property type="entry name" value="NAD(P)-binding Rossmann-like Domain"/>
    <property type="match status" value="1"/>
</dbReference>
<dbReference type="EMBL" id="PVZG01000012">
    <property type="protein sequence ID" value="PRY25798.1"/>
    <property type="molecule type" value="Genomic_DNA"/>
</dbReference>
<evidence type="ECO:0000313" key="3">
    <source>
        <dbReference type="Proteomes" id="UP000239209"/>
    </source>
</evidence>
<protein>
    <submittedName>
        <fullName evidence="2">Nucleoside-diphosphate-sugar epimerase</fullName>
    </submittedName>
</protein>
<gene>
    <name evidence="2" type="ORF">CLV70_112164</name>
</gene>
<evidence type="ECO:0000259" key="1">
    <source>
        <dbReference type="Pfam" id="PF01370"/>
    </source>
</evidence>
<dbReference type="Proteomes" id="UP000239209">
    <property type="component" value="Unassembled WGS sequence"/>
</dbReference>
<dbReference type="SUPFAM" id="SSF51735">
    <property type="entry name" value="NAD(P)-binding Rossmann-fold domains"/>
    <property type="match status" value="1"/>
</dbReference>
<name>A0A2T0RXB5_9ACTN</name>
<evidence type="ECO:0000313" key="2">
    <source>
        <dbReference type="EMBL" id="PRY25798.1"/>
    </source>
</evidence>
<dbReference type="InterPro" id="IPR020904">
    <property type="entry name" value="Sc_DH/Rdtase_CS"/>
</dbReference>
<dbReference type="PANTHER" id="PTHR43245:SF17">
    <property type="entry name" value="UDP-GLUCOSE 4-EPIMERASE"/>
    <property type="match status" value="1"/>
</dbReference>
<feature type="domain" description="NAD-dependent epimerase/dehydratase" evidence="1">
    <location>
        <begin position="17"/>
        <end position="253"/>
    </location>
</feature>
<accession>A0A2T0RXB5</accession>
<dbReference type="Gene3D" id="3.90.25.10">
    <property type="entry name" value="UDP-galactose 4-epimerase, domain 1"/>
    <property type="match status" value="1"/>
</dbReference>